<organism evidence="2 3">
    <name type="scientific">Deinococcus taklimakanensis</name>
    <dbReference type="NCBI Taxonomy" id="536443"/>
    <lineage>
        <taxon>Bacteria</taxon>
        <taxon>Thermotogati</taxon>
        <taxon>Deinococcota</taxon>
        <taxon>Deinococci</taxon>
        <taxon>Deinococcales</taxon>
        <taxon>Deinococcaceae</taxon>
        <taxon>Deinococcus</taxon>
    </lineage>
</organism>
<dbReference type="EMBL" id="JBHUMK010000010">
    <property type="protein sequence ID" value="MFD2608291.1"/>
    <property type="molecule type" value="Genomic_DNA"/>
</dbReference>
<gene>
    <name evidence="2" type="ORF">ACFSR9_02395</name>
</gene>
<keyword evidence="3" id="KW-1185">Reference proteome</keyword>
<feature type="transmembrane region" description="Helical" evidence="1">
    <location>
        <begin position="46"/>
        <end position="67"/>
    </location>
</feature>
<feature type="transmembrane region" description="Helical" evidence="1">
    <location>
        <begin position="112"/>
        <end position="132"/>
    </location>
</feature>
<evidence type="ECO:0000313" key="2">
    <source>
        <dbReference type="EMBL" id="MFD2608291.1"/>
    </source>
</evidence>
<evidence type="ECO:0000313" key="3">
    <source>
        <dbReference type="Proteomes" id="UP001597475"/>
    </source>
</evidence>
<comment type="caution">
    <text evidence="2">The sequence shown here is derived from an EMBL/GenBank/DDBJ whole genome shotgun (WGS) entry which is preliminary data.</text>
</comment>
<dbReference type="RefSeq" id="WP_386842690.1">
    <property type="nucleotide sequence ID" value="NZ_JBHUMK010000010.1"/>
</dbReference>
<proteinExistence type="predicted"/>
<keyword evidence="1" id="KW-0472">Membrane</keyword>
<sequence>MKEIPLRERQLNAMGTTMGVLGGLLAAVAAGLTVVGRRGQGDLHGFILGMGTGMLGILPLFFALMTLQMYRKMDEYARQQLTQAASVAFLVTMLVSGSLIALQAALHFSTPAWVLYVVGMGAWLVATLAQTFRTRTQGARE</sequence>
<reference evidence="3" key="1">
    <citation type="journal article" date="2019" name="Int. J. Syst. Evol. Microbiol.">
        <title>The Global Catalogue of Microorganisms (GCM) 10K type strain sequencing project: providing services to taxonomists for standard genome sequencing and annotation.</title>
        <authorList>
            <consortium name="The Broad Institute Genomics Platform"/>
            <consortium name="The Broad Institute Genome Sequencing Center for Infectious Disease"/>
            <person name="Wu L."/>
            <person name="Ma J."/>
        </authorList>
    </citation>
    <scope>NUCLEOTIDE SEQUENCE [LARGE SCALE GENOMIC DNA]</scope>
    <source>
        <strain evidence="3">KCTC 33842</strain>
    </source>
</reference>
<name>A0ABW5NZ08_9DEIO</name>
<feature type="transmembrane region" description="Helical" evidence="1">
    <location>
        <begin position="87"/>
        <end position="106"/>
    </location>
</feature>
<feature type="transmembrane region" description="Helical" evidence="1">
    <location>
        <begin position="12"/>
        <end position="34"/>
    </location>
</feature>
<evidence type="ECO:0000256" key="1">
    <source>
        <dbReference type="SAM" id="Phobius"/>
    </source>
</evidence>
<protein>
    <submittedName>
        <fullName evidence="2">Uncharacterized protein</fullName>
    </submittedName>
</protein>
<accession>A0ABW5NZ08</accession>
<dbReference type="Proteomes" id="UP001597475">
    <property type="component" value="Unassembled WGS sequence"/>
</dbReference>
<keyword evidence="1" id="KW-0812">Transmembrane</keyword>
<keyword evidence="1" id="KW-1133">Transmembrane helix</keyword>